<keyword evidence="4" id="KW-1185">Reference proteome</keyword>
<dbReference type="InterPro" id="IPR002347">
    <property type="entry name" value="SDR_fam"/>
</dbReference>
<dbReference type="HOGENOM" id="CLU_010194_1_2_0"/>
<dbReference type="eggNOG" id="COG1028">
    <property type="taxonomic scope" value="Bacteria"/>
</dbReference>
<dbReference type="SUPFAM" id="SSF51735">
    <property type="entry name" value="NAD(P)-binding Rossmann-fold domains"/>
    <property type="match status" value="1"/>
</dbReference>
<gene>
    <name evidence="3" type="ORF">CCALI_01618</name>
</gene>
<dbReference type="KEGG" id="ccz:CCALI_01618"/>
<evidence type="ECO:0000313" key="4">
    <source>
        <dbReference type="Proteomes" id="UP000014227"/>
    </source>
</evidence>
<evidence type="ECO:0000256" key="1">
    <source>
        <dbReference type="ARBA" id="ARBA00006484"/>
    </source>
</evidence>
<dbReference type="PATRIC" id="fig|1303518.3.peg.1663"/>
<evidence type="ECO:0000256" key="2">
    <source>
        <dbReference type="ARBA" id="ARBA00023002"/>
    </source>
</evidence>
<dbReference type="OrthoDB" id="9804774at2"/>
<dbReference type="InParanoid" id="S0EZ36"/>
<proteinExistence type="inferred from homology"/>
<dbReference type="InterPro" id="IPR036291">
    <property type="entry name" value="NAD(P)-bd_dom_sf"/>
</dbReference>
<dbReference type="CDD" id="cd05344">
    <property type="entry name" value="BKR_like_SDR_like"/>
    <property type="match status" value="1"/>
</dbReference>
<keyword evidence="2 3" id="KW-0560">Oxidoreductase</keyword>
<dbReference type="STRING" id="454171.CP488_02477"/>
<accession>S0EZ36</accession>
<dbReference type="PANTHER" id="PTHR42879">
    <property type="entry name" value="3-OXOACYL-(ACYL-CARRIER-PROTEIN) REDUCTASE"/>
    <property type="match status" value="1"/>
</dbReference>
<name>S0EZ36_CHTCT</name>
<sequence>MELGLKDRVALVAAASKGLGFACALELAREGAKVALFARTEEAIQAAARRIREETGAEALPLVADVTKEKDIANAVSKTVEHFKALHILVPNSGGPPPGTFASLGEAEWHTAIESTLLSTVRLIREALPHLQQAGWGRIVVITSTSVRQPIPGLLLSNTLRTGVVGLCKTLAQELAPYGITVNNVGPGSFDTDRIKLLLERRARERGISVEEARRQMEAAIPLGRLGRPEELAHMVAFLASDAAAYVTGQTILVDGGQTVAL</sequence>
<dbReference type="AlphaFoldDB" id="S0EZ36"/>
<comment type="similarity">
    <text evidence="1">Belongs to the short-chain dehydrogenases/reductases (SDR) family.</text>
</comment>
<dbReference type="EMBL" id="HF951689">
    <property type="protein sequence ID" value="CCW35434.1"/>
    <property type="molecule type" value="Genomic_DNA"/>
</dbReference>
<organism evidence="3 4">
    <name type="scientific">Chthonomonas calidirosea (strain DSM 23976 / ICMP 18418 / T49)</name>
    <dbReference type="NCBI Taxonomy" id="1303518"/>
    <lineage>
        <taxon>Bacteria</taxon>
        <taxon>Bacillati</taxon>
        <taxon>Armatimonadota</taxon>
        <taxon>Chthonomonadia</taxon>
        <taxon>Chthonomonadales</taxon>
        <taxon>Chthonomonadaceae</taxon>
        <taxon>Chthonomonas</taxon>
    </lineage>
</organism>
<dbReference type="FunFam" id="3.40.50.720:FF:000084">
    <property type="entry name" value="Short-chain dehydrogenase reductase"/>
    <property type="match status" value="1"/>
</dbReference>
<dbReference type="InterPro" id="IPR050259">
    <property type="entry name" value="SDR"/>
</dbReference>
<evidence type="ECO:0000313" key="3">
    <source>
        <dbReference type="EMBL" id="CCW35434.1"/>
    </source>
</evidence>
<dbReference type="Pfam" id="PF13561">
    <property type="entry name" value="adh_short_C2"/>
    <property type="match status" value="1"/>
</dbReference>
<dbReference type="GO" id="GO:0004316">
    <property type="term" value="F:3-oxoacyl-[acyl-carrier-protein] reductase (NADPH) activity"/>
    <property type="evidence" value="ECO:0007669"/>
    <property type="project" value="UniProtKB-EC"/>
</dbReference>
<dbReference type="Gene3D" id="3.40.50.720">
    <property type="entry name" value="NAD(P)-binding Rossmann-like Domain"/>
    <property type="match status" value="1"/>
</dbReference>
<dbReference type="PANTHER" id="PTHR42879:SF6">
    <property type="entry name" value="NADPH-DEPENDENT REDUCTASE BACG"/>
    <property type="match status" value="1"/>
</dbReference>
<dbReference type="Proteomes" id="UP000014227">
    <property type="component" value="Chromosome I"/>
</dbReference>
<dbReference type="RefSeq" id="WP_016482967.1">
    <property type="nucleotide sequence ID" value="NC_021487.1"/>
</dbReference>
<dbReference type="PRINTS" id="PR00081">
    <property type="entry name" value="GDHRDH"/>
</dbReference>
<reference evidence="4" key="1">
    <citation type="submission" date="2013-03" db="EMBL/GenBank/DDBJ databases">
        <title>Genome sequence of Chthonomonas calidirosea, the first sequenced genome from the Armatimonadetes phylum (formally candidate division OP10).</title>
        <authorList>
            <person name="Lee K.C.Y."/>
            <person name="Morgan X.C."/>
            <person name="Dunfield P.F."/>
            <person name="Tamas I."/>
            <person name="Houghton K.M."/>
            <person name="Vyssotski M."/>
            <person name="Ryan J.L.J."/>
            <person name="Lagutin K."/>
            <person name="McDonald I.R."/>
            <person name="Stott M.B."/>
        </authorList>
    </citation>
    <scope>NUCLEOTIDE SEQUENCE [LARGE SCALE GENOMIC DNA]</scope>
    <source>
        <strain evidence="4">DSM 23976 / ICMP 18418 / T49</strain>
    </source>
</reference>
<dbReference type="EC" id="1.1.1.100" evidence="3"/>
<protein>
    <submittedName>
        <fullName evidence="3">Dehydrogenases with different specificities (Related to short-chain alcohol dehydrogenases)</fullName>
        <ecNumber evidence="3">1.1.1.100</ecNumber>
    </submittedName>
</protein>